<reference evidence="1 2" key="1">
    <citation type="journal article" date="2015" name="Genome Biol. Evol.">
        <title>Comparative Genomics of a Bacterivorous Green Alga Reveals Evolutionary Causalities and Consequences of Phago-Mixotrophic Mode of Nutrition.</title>
        <authorList>
            <person name="Burns J.A."/>
            <person name="Paasch A."/>
            <person name="Narechania A."/>
            <person name="Kim E."/>
        </authorList>
    </citation>
    <scope>NUCLEOTIDE SEQUENCE [LARGE SCALE GENOMIC DNA]</scope>
    <source>
        <strain evidence="1 2">PLY_AMNH</strain>
    </source>
</reference>
<accession>A0AAE0GU34</accession>
<gene>
    <name evidence="1" type="ORF">CYMTET_8125</name>
</gene>
<organism evidence="1 2">
    <name type="scientific">Cymbomonas tetramitiformis</name>
    <dbReference type="NCBI Taxonomy" id="36881"/>
    <lineage>
        <taxon>Eukaryota</taxon>
        <taxon>Viridiplantae</taxon>
        <taxon>Chlorophyta</taxon>
        <taxon>Pyramimonadophyceae</taxon>
        <taxon>Pyramimonadales</taxon>
        <taxon>Pyramimonadaceae</taxon>
        <taxon>Cymbomonas</taxon>
    </lineage>
</organism>
<evidence type="ECO:0000313" key="2">
    <source>
        <dbReference type="Proteomes" id="UP001190700"/>
    </source>
</evidence>
<dbReference type="AlphaFoldDB" id="A0AAE0GU34"/>
<name>A0AAE0GU34_9CHLO</name>
<dbReference type="EMBL" id="LGRX02002425">
    <property type="protein sequence ID" value="KAK3284220.1"/>
    <property type="molecule type" value="Genomic_DNA"/>
</dbReference>
<proteinExistence type="predicted"/>
<keyword evidence="2" id="KW-1185">Reference proteome</keyword>
<dbReference type="Proteomes" id="UP001190700">
    <property type="component" value="Unassembled WGS sequence"/>
</dbReference>
<protein>
    <submittedName>
        <fullName evidence="1">Uncharacterized protein</fullName>
    </submittedName>
</protein>
<evidence type="ECO:0000313" key="1">
    <source>
        <dbReference type="EMBL" id="KAK3284220.1"/>
    </source>
</evidence>
<comment type="caution">
    <text evidence="1">The sequence shown here is derived from an EMBL/GenBank/DDBJ whole genome shotgun (WGS) entry which is preliminary data.</text>
</comment>
<sequence>MRLFQRVLTNPLNFRTRGQFNRPAFHEGETVYMDDRVFLIDANSVRINPNRYPCIGEPNEDMPAVMAQDDPRRPNFAITRACVALHEKHSHMWQQNGRVDTDARVRPQQYPAARDYSTMSRFMAYDYVVQHVPPNRSRPLYGTGDNAVYRTGSEMRNIANFSAQIELNANESLWRKLGDWHNVAHYSGAGFKPLKCEISLRIYGRDHTQGYALNYYRIQQPQIADAAFESLCANILPPRMPIQDMDDHGAVLRGQPPANTTRRKLMAPAAIIFDISRQPMMAHYERGLDEADDAQPPGNVRRLCMMPGRHYRDEPALNADIRRQVNNLIMDRAQELHEEFPDGDAAYHFDRILSMRNTADLNRAQFGNREYELYNQPPDAHGEVDNPQRNRTQRVVVFYRAIQRLVNVRVFEAAHALVGAPLGLGWFDEDYDLDDPIRRFRRSQVFPHVSDRGSWSTFMIRLLSADVPQVRPADEQVGRRAPP</sequence>